<feature type="compositionally biased region" description="Polar residues" evidence="4">
    <location>
        <begin position="233"/>
        <end position="259"/>
    </location>
</feature>
<dbReference type="EMBL" id="CP058611">
    <property type="protein sequence ID" value="QLG74722.1"/>
    <property type="molecule type" value="Genomic_DNA"/>
</dbReference>
<evidence type="ECO:0000256" key="2">
    <source>
        <dbReference type="ARBA" id="ARBA00023043"/>
    </source>
</evidence>
<keyword evidence="1" id="KW-0677">Repeat</keyword>
<dbReference type="PROSITE" id="PS50088">
    <property type="entry name" value="ANK_REPEAT"/>
    <property type="match status" value="2"/>
</dbReference>
<feature type="compositionally biased region" description="Low complexity" evidence="4">
    <location>
        <begin position="279"/>
        <end position="292"/>
    </location>
</feature>
<dbReference type="RefSeq" id="XP_037146447.1">
    <property type="nucleotide sequence ID" value="XM_037290552.1"/>
</dbReference>
<dbReference type="InterPro" id="IPR002110">
    <property type="entry name" value="Ankyrin_rpt"/>
</dbReference>
<proteinExistence type="predicted"/>
<dbReference type="KEGG" id="zmk:HG535_0H00470"/>
<dbReference type="Pfam" id="PF12796">
    <property type="entry name" value="Ank_2"/>
    <property type="match status" value="2"/>
</dbReference>
<evidence type="ECO:0000256" key="1">
    <source>
        <dbReference type="ARBA" id="ARBA00022737"/>
    </source>
</evidence>
<dbReference type="AlphaFoldDB" id="A0A7H9BAH6"/>
<dbReference type="InterPro" id="IPR036770">
    <property type="entry name" value="Ankyrin_rpt-contain_sf"/>
</dbReference>
<dbReference type="SMART" id="SM00248">
    <property type="entry name" value="ANK"/>
    <property type="match status" value="4"/>
</dbReference>
<name>A0A7H9BAH6_ZYGMR</name>
<reference evidence="5 6" key="1">
    <citation type="submission" date="2020-07" db="EMBL/GenBank/DDBJ databases">
        <title>The yeast mating-type switching endonuclease HO is a domesticated member of an unorthodox homing genetic element family.</title>
        <authorList>
            <person name="Coughlan A.Y."/>
            <person name="Lombardi L."/>
            <person name="Braun-Galleani S."/>
            <person name="Martos A.R."/>
            <person name="Galeote V."/>
            <person name="Bigey F."/>
            <person name="Dequin S."/>
            <person name="Byrne K.P."/>
            <person name="Wolfe K.H."/>
        </authorList>
    </citation>
    <scope>NUCLEOTIDE SEQUENCE [LARGE SCALE GENOMIC DNA]</scope>
    <source>
        <strain evidence="5 6">NRRL Y-6702</strain>
    </source>
</reference>
<dbReference type="Proteomes" id="UP000509704">
    <property type="component" value="Chromosome 8"/>
</dbReference>
<feature type="repeat" description="ANK" evidence="3">
    <location>
        <begin position="141"/>
        <end position="165"/>
    </location>
</feature>
<dbReference type="SUPFAM" id="SSF48403">
    <property type="entry name" value="Ankyrin repeat"/>
    <property type="match status" value="1"/>
</dbReference>
<evidence type="ECO:0000256" key="3">
    <source>
        <dbReference type="PROSITE-ProRule" id="PRU00023"/>
    </source>
</evidence>
<dbReference type="PANTHER" id="PTHR24198:SF165">
    <property type="entry name" value="ANKYRIN REPEAT-CONTAINING PROTEIN-RELATED"/>
    <property type="match status" value="1"/>
</dbReference>
<feature type="compositionally biased region" description="Polar residues" evidence="4">
    <location>
        <begin position="266"/>
        <end position="278"/>
    </location>
</feature>
<dbReference type="GeneID" id="59238524"/>
<protein>
    <submittedName>
        <fullName evidence="5">Uncharacterized protein</fullName>
    </submittedName>
</protein>
<feature type="region of interest" description="Disordered" evidence="4">
    <location>
        <begin position="225"/>
        <end position="394"/>
    </location>
</feature>
<keyword evidence="2 3" id="KW-0040">ANK repeat</keyword>
<dbReference type="OrthoDB" id="823504at2759"/>
<evidence type="ECO:0000256" key="4">
    <source>
        <dbReference type="SAM" id="MobiDB-lite"/>
    </source>
</evidence>
<feature type="compositionally biased region" description="Low complexity" evidence="4">
    <location>
        <begin position="362"/>
        <end position="375"/>
    </location>
</feature>
<dbReference type="Gene3D" id="1.25.40.20">
    <property type="entry name" value="Ankyrin repeat-containing domain"/>
    <property type="match status" value="1"/>
</dbReference>
<feature type="compositionally biased region" description="Low complexity" evidence="4">
    <location>
        <begin position="303"/>
        <end position="319"/>
    </location>
</feature>
<sequence length="413" mass="45905">MLLDPSIRLREAVTAGNLLIVKRLLRRFPDYLTNIDPTNGWTSLHYAAYHGWYLICVYLIQLGHDKREMMRTFKGNNCVHLAMMNGHEQTTHLLLQHFPQHIDRPGQHGRTPVHIACLHNYYQCLSLLMGVGAKLKLPDDDGETPLHICLEYGSINCMKMLIFNGGVADDNVKNNYHWRPSDVAETFELGKQYAKLLKESENSGVRTRSSYSSFKTPVLSTKPVFDDGPSPVLTMNSPYSLPSHNGGHTQLSKVPTSRPSGIGIVSKSQTGNQSYQSRLTSKNSFLTNSSSSIDRKDGSHVLTNPNSNSNSNATSNANSRVNLLDRKLTGSSPDVSPTKKGEHDANRSRKTSNVEYINKYLSSTGNSAGSSTGITQTGNDEKNETNPAELLKNRRKVSLLNIPVEKLRHNDDE</sequence>
<evidence type="ECO:0000313" key="6">
    <source>
        <dbReference type="Proteomes" id="UP000509704"/>
    </source>
</evidence>
<accession>A0A7H9BAH6</accession>
<evidence type="ECO:0000313" key="5">
    <source>
        <dbReference type="EMBL" id="QLG74722.1"/>
    </source>
</evidence>
<dbReference type="PROSITE" id="PS50297">
    <property type="entry name" value="ANK_REP_REGION"/>
    <property type="match status" value="2"/>
</dbReference>
<keyword evidence="6" id="KW-1185">Reference proteome</keyword>
<dbReference type="PANTHER" id="PTHR24198">
    <property type="entry name" value="ANKYRIN REPEAT AND PROTEIN KINASE DOMAIN-CONTAINING PROTEIN"/>
    <property type="match status" value="1"/>
</dbReference>
<feature type="repeat" description="ANK" evidence="3">
    <location>
        <begin position="108"/>
        <end position="140"/>
    </location>
</feature>
<feature type="compositionally biased region" description="Basic and acidic residues" evidence="4">
    <location>
        <begin position="337"/>
        <end position="347"/>
    </location>
</feature>
<gene>
    <name evidence="5" type="ORF">HG535_0H00470</name>
</gene>
<organism evidence="5 6">
    <name type="scientific">Zygotorulaspora mrakii</name>
    <name type="common">Zygosaccharomyces mrakii</name>
    <dbReference type="NCBI Taxonomy" id="42260"/>
    <lineage>
        <taxon>Eukaryota</taxon>
        <taxon>Fungi</taxon>
        <taxon>Dikarya</taxon>
        <taxon>Ascomycota</taxon>
        <taxon>Saccharomycotina</taxon>
        <taxon>Saccharomycetes</taxon>
        <taxon>Saccharomycetales</taxon>
        <taxon>Saccharomycetaceae</taxon>
        <taxon>Zygotorulaspora</taxon>
    </lineage>
</organism>